<organism evidence="3 4">
    <name type="scientific">Amblyomma americanum</name>
    <name type="common">Lone star tick</name>
    <dbReference type="NCBI Taxonomy" id="6943"/>
    <lineage>
        <taxon>Eukaryota</taxon>
        <taxon>Metazoa</taxon>
        <taxon>Ecdysozoa</taxon>
        <taxon>Arthropoda</taxon>
        <taxon>Chelicerata</taxon>
        <taxon>Arachnida</taxon>
        <taxon>Acari</taxon>
        <taxon>Parasitiformes</taxon>
        <taxon>Ixodida</taxon>
        <taxon>Ixodoidea</taxon>
        <taxon>Ixodidae</taxon>
        <taxon>Amblyomminae</taxon>
        <taxon>Amblyomma</taxon>
    </lineage>
</organism>
<evidence type="ECO:0000313" key="3">
    <source>
        <dbReference type="EMBL" id="KAK8757890.1"/>
    </source>
</evidence>
<evidence type="ECO:0000313" key="4">
    <source>
        <dbReference type="Proteomes" id="UP001321473"/>
    </source>
</evidence>
<feature type="compositionally biased region" description="Low complexity" evidence="1">
    <location>
        <begin position="29"/>
        <end position="41"/>
    </location>
</feature>
<gene>
    <name evidence="3" type="ORF">V5799_004477</name>
</gene>
<dbReference type="Pfam" id="PF05649">
    <property type="entry name" value="Peptidase_M13_N"/>
    <property type="match status" value="1"/>
</dbReference>
<dbReference type="EMBL" id="JARKHS020034702">
    <property type="protein sequence ID" value="KAK8757890.1"/>
    <property type="molecule type" value="Genomic_DNA"/>
</dbReference>
<dbReference type="GO" id="GO:0006508">
    <property type="term" value="P:proteolysis"/>
    <property type="evidence" value="ECO:0007669"/>
    <property type="project" value="InterPro"/>
</dbReference>
<dbReference type="InterPro" id="IPR008753">
    <property type="entry name" value="Peptidase_M13_N"/>
</dbReference>
<feature type="region of interest" description="Disordered" evidence="1">
    <location>
        <begin position="1"/>
        <end position="79"/>
    </location>
</feature>
<comment type="caution">
    <text evidence="3">The sequence shown here is derived from an EMBL/GenBank/DDBJ whole genome shotgun (WGS) entry which is preliminary data.</text>
</comment>
<dbReference type="InterPro" id="IPR024079">
    <property type="entry name" value="MetalloPept_cat_dom_sf"/>
</dbReference>
<dbReference type="Gene3D" id="3.40.390.10">
    <property type="entry name" value="Collagenase (Catalytic Domain)"/>
    <property type="match status" value="1"/>
</dbReference>
<sequence length="613" mass="67769">MPPPKTPLLNVKDGSAATATPAEPPITIPPKEIAAPQQPAALTAQVSKDVGPASAKAGAPQPGTSVTKLPKEAVPTASKATAPLTAAPASNMVEQPVSAAAKVATPKAAAPAAKRLRRWLKVPRRQYHRPPKLPPRPAVTKLFKDALLEVMSSFAAASAAVGKSDVDNVMNVFNRLAYSPTLAASPDTSPILYTSVKLVELESGYKNFLEKVFNSIVKIDDTTEVVLKSPDYLLNHLKAAMQELPPQAVVNYLGFMALVKAARFFPEKFSKLRQLFVKDVLDRTLPDVSQTKALCLLAVQQVLPGCFAKAAVKLRGMSRTDLPLTEWLSRLESTFDRHQERVARIGELSALIVRYRLRTNRIAAFPWGALQEPCSPSPQEIPRCSEHPPRFFHQVSMLQEQKRLQLVLKTGQEVRALRGEARSELATIPEYDVMRQAVHVPMALFNASVASNSTMFSFHLSRVTVRLYRALVQVLFPNIYERDAPLALNEEMARRLDRLLSCFEEDLSKLSAEVRGPVSVDSAKFRGAFLQHAAAIRLALSAFEVLQSVWRVWNVNVRFHDLPYFNSGALFFLYYALDNCESADPVYEEHLGSWMPAHYRVNAALRHVPNFAS</sequence>
<evidence type="ECO:0000259" key="2">
    <source>
        <dbReference type="Pfam" id="PF05649"/>
    </source>
</evidence>
<dbReference type="InterPro" id="IPR042089">
    <property type="entry name" value="Peptidase_M13_dom_2"/>
</dbReference>
<reference evidence="3 4" key="1">
    <citation type="journal article" date="2023" name="Arcadia Sci">
        <title>De novo assembly of a long-read Amblyomma americanum tick genome.</title>
        <authorList>
            <person name="Chou S."/>
            <person name="Poskanzer K.E."/>
            <person name="Rollins M."/>
            <person name="Thuy-Boun P.S."/>
        </authorList>
    </citation>
    <scope>NUCLEOTIDE SEQUENCE [LARGE SCALE GENOMIC DNA]</scope>
    <source>
        <strain evidence="3">F_SG_1</strain>
        <tissue evidence="3">Salivary glands</tissue>
    </source>
</reference>
<dbReference type="GO" id="GO:0008237">
    <property type="term" value="F:metallopeptidase activity"/>
    <property type="evidence" value="ECO:0007669"/>
    <property type="project" value="InterPro"/>
</dbReference>
<keyword evidence="4" id="KW-1185">Reference proteome</keyword>
<feature type="domain" description="Peptidase M13 N-terminal" evidence="2">
    <location>
        <begin position="122"/>
        <end position="305"/>
    </location>
</feature>
<proteinExistence type="predicted"/>
<accession>A0AAQ4D600</accession>
<name>A0AAQ4D600_AMBAM</name>
<dbReference type="SUPFAM" id="SSF55486">
    <property type="entry name" value="Metalloproteases ('zincins'), catalytic domain"/>
    <property type="match status" value="2"/>
</dbReference>
<dbReference type="Gene3D" id="1.10.1380.10">
    <property type="entry name" value="Neutral endopeptidase , domain2"/>
    <property type="match status" value="1"/>
</dbReference>
<dbReference type="AlphaFoldDB" id="A0AAQ4D600"/>
<dbReference type="Proteomes" id="UP001321473">
    <property type="component" value="Unassembled WGS sequence"/>
</dbReference>
<protein>
    <recommendedName>
        <fullName evidence="2">Peptidase M13 N-terminal domain-containing protein</fullName>
    </recommendedName>
</protein>
<evidence type="ECO:0000256" key="1">
    <source>
        <dbReference type="SAM" id="MobiDB-lite"/>
    </source>
</evidence>